<evidence type="ECO:0000256" key="1">
    <source>
        <dbReference type="ARBA" id="ARBA00022679"/>
    </source>
</evidence>
<dbReference type="OrthoDB" id="9805924at2"/>
<evidence type="ECO:0000313" key="4">
    <source>
        <dbReference type="EMBL" id="OAT77150.1"/>
    </source>
</evidence>
<proteinExistence type="predicted"/>
<dbReference type="PANTHER" id="PTHR10545:SF42">
    <property type="entry name" value="ACETYLTRANSFERASE"/>
    <property type="match status" value="1"/>
</dbReference>
<dbReference type="RefSeq" id="WP_064597802.1">
    <property type="nucleotide sequence ID" value="NZ_JBDJAE010000011.1"/>
</dbReference>
<evidence type="ECO:0000313" key="5">
    <source>
        <dbReference type="Proteomes" id="UP000078225"/>
    </source>
</evidence>
<dbReference type="Proteomes" id="UP000078225">
    <property type="component" value="Unassembled WGS sequence"/>
</dbReference>
<dbReference type="Gene3D" id="3.40.630.30">
    <property type="match status" value="1"/>
</dbReference>
<dbReference type="GO" id="GO:0008080">
    <property type="term" value="F:N-acetyltransferase activity"/>
    <property type="evidence" value="ECO:0007669"/>
    <property type="project" value="TreeGrafter"/>
</dbReference>
<dbReference type="SUPFAM" id="SSF55729">
    <property type="entry name" value="Acyl-CoA N-acyltransferases (Nat)"/>
    <property type="match status" value="1"/>
</dbReference>
<dbReference type="PROSITE" id="PS51186">
    <property type="entry name" value="GNAT"/>
    <property type="match status" value="1"/>
</dbReference>
<accession>A0A1B7L4C3</accession>
<dbReference type="InterPro" id="IPR051016">
    <property type="entry name" value="Diverse_Substrate_AcTransf"/>
</dbReference>
<evidence type="ECO:0000256" key="2">
    <source>
        <dbReference type="ARBA" id="ARBA00023315"/>
    </source>
</evidence>
<dbReference type="InterPro" id="IPR000182">
    <property type="entry name" value="GNAT_dom"/>
</dbReference>
<dbReference type="AlphaFoldDB" id="A0A1B7L4C3"/>
<dbReference type="PANTHER" id="PTHR10545">
    <property type="entry name" value="DIAMINE N-ACETYLTRANSFERASE"/>
    <property type="match status" value="1"/>
</dbReference>
<keyword evidence="5" id="KW-1185">Reference proteome</keyword>
<name>A0A1B7L4C3_9ENTR</name>
<sequence>MTTTIRDIRPDDEAAWRVLWQGYTTFYGSDIPEQVTRHTWQRALDPAAPFGIRLAVFNEQVAGFSLYVLHEGSWVTTPVCYLEDLFVDPAVRGQGLGQALIEDLIHLAEQNNWSRLYWHTREGNPARALYDKFTQADDYVRYRLAIGTNT</sequence>
<evidence type="ECO:0000259" key="3">
    <source>
        <dbReference type="PROSITE" id="PS51186"/>
    </source>
</evidence>
<dbReference type="Pfam" id="PF00583">
    <property type="entry name" value="Acetyltransf_1"/>
    <property type="match status" value="1"/>
</dbReference>
<dbReference type="InterPro" id="IPR016181">
    <property type="entry name" value="Acyl_CoA_acyltransferase"/>
</dbReference>
<comment type="caution">
    <text evidence="4">The sequence shown here is derived from an EMBL/GenBank/DDBJ whole genome shotgun (WGS) entry which is preliminary data.</text>
</comment>
<feature type="domain" description="N-acetyltransferase" evidence="3">
    <location>
        <begin position="3"/>
        <end position="150"/>
    </location>
</feature>
<organism evidence="4 5">
    <name type="scientific">Mangrovibacter phragmitis</name>
    <dbReference type="NCBI Taxonomy" id="1691903"/>
    <lineage>
        <taxon>Bacteria</taxon>
        <taxon>Pseudomonadati</taxon>
        <taxon>Pseudomonadota</taxon>
        <taxon>Gammaproteobacteria</taxon>
        <taxon>Enterobacterales</taxon>
        <taxon>Enterobacteriaceae</taxon>
        <taxon>Mangrovibacter</taxon>
    </lineage>
</organism>
<dbReference type="CDD" id="cd04301">
    <property type="entry name" value="NAT_SF"/>
    <property type="match status" value="1"/>
</dbReference>
<reference evidence="5" key="1">
    <citation type="submission" date="2016-05" db="EMBL/GenBank/DDBJ databases">
        <authorList>
            <person name="Behera P."/>
            <person name="Vaishampayan P."/>
            <person name="Singh N."/>
            <person name="Raina V."/>
            <person name="Suar M."/>
            <person name="Pattnaik A."/>
            <person name="Rastogi G."/>
        </authorList>
    </citation>
    <scope>NUCLEOTIDE SEQUENCE [LARGE SCALE GENOMIC DNA]</scope>
    <source>
        <strain evidence="5">MP23</strain>
    </source>
</reference>
<dbReference type="EMBL" id="LYRP01000012">
    <property type="protein sequence ID" value="OAT77150.1"/>
    <property type="molecule type" value="Genomic_DNA"/>
</dbReference>
<gene>
    <name evidence="4" type="ORF">A9B99_07540</name>
</gene>
<keyword evidence="2" id="KW-0012">Acyltransferase</keyword>
<dbReference type="STRING" id="1691903.A9B99_07540"/>
<keyword evidence="1 4" id="KW-0808">Transferase</keyword>
<protein>
    <submittedName>
        <fullName evidence="4">GNAT family acetyltransferase</fullName>
    </submittedName>
</protein>